<dbReference type="InterPro" id="IPR006182">
    <property type="entry name" value="FliF_N_dom"/>
</dbReference>
<sequence length="408" mass="46208">MTDNEFNVLKLDAMQTELANLIKSIDGVKDAKVMINLPEKSVFVSDKNEEASASVVLQTEPGYQFDNKQIKALYHLVSKSVPNLPEDNIVIMNQNFEYYDLQNNDDTTGDEFAQQLNVRKQVERDIQQQVQTMLGTLMGQDKVVVSVTADIDFTKEKRDEKLVEPVDKENMKGIEISAQRISDTYTGTNAAQGGTPQSQNQADTVGSTYVQGQTGSGNSEHKEETINYEINRIHRQIVESPYKIRDLGIQVLVEPPKANDPASLPQSRVDDIKKILSTVVSTSIDKSTGTQLTDNDIQNKIAVSVQPFNGKIKFQDQKQPLLPWWAYLIGAILLLIIGLLVFFLIRSRMSREDELEEELLESELAAEENQGEEEKNNEQLERRKQIEKMAKEKPEEFAKLIRTWLSEE</sequence>
<keyword evidence="6 10" id="KW-1133">Transmembrane helix</keyword>
<reference evidence="13 14" key="1">
    <citation type="submission" date="2011-09" db="EMBL/GenBank/DDBJ databases">
        <title>The Genome Sequence of Bacillus smithii 7_3_47FAA.</title>
        <authorList>
            <consortium name="The Broad Institute Genome Sequencing Platform"/>
            <person name="Earl A."/>
            <person name="Ward D."/>
            <person name="Feldgarden M."/>
            <person name="Gevers D."/>
            <person name="Daigneault M."/>
            <person name="Strauss J."/>
            <person name="Allen-Vercoe E."/>
            <person name="Young S.K."/>
            <person name="Zeng Q."/>
            <person name="Gargeya S."/>
            <person name="Fitzgerald M."/>
            <person name="Haas B."/>
            <person name="Abouelleil A."/>
            <person name="Alvarado L."/>
            <person name="Arachchi H.M."/>
            <person name="Berlin A."/>
            <person name="Brown A."/>
            <person name="Chapman S.B."/>
            <person name="Chen Z."/>
            <person name="Dunbar C."/>
            <person name="Freedman E."/>
            <person name="Gearin G."/>
            <person name="Goldberg J."/>
            <person name="Griggs A."/>
            <person name="Gujja S."/>
            <person name="Heiman D."/>
            <person name="Howarth C."/>
            <person name="Larson L."/>
            <person name="Lui A."/>
            <person name="MacDonald P.J.P."/>
            <person name="Montmayeur A."/>
            <person name="Murphy C."/>
            <person name="Neiman D."/>
            <person name="Pearson M."/>
            <person name="Priest M."/>
            <person name="Roberts A."/>
            <person name="Saif S."/>
            <person name="Shea T."/>
            <person name="Shenoy N."/>
            <person name="Sisk P."/>
            <person name="Stolte C."/>
            <person name="Sykes S."/>
            <person name="Wortman J."/>
            <person name="Nusbaum C."/>
            <person name="Birren B."/>
        </authorList>
    </citation>
    <scope>NUCLEOTIDE SEQUENCE [LARGE SCALE GENOMIC DNA]</scope>
    <source>
        <strain evidence="13 14">7_3_47FAA</strain>
    </source>
</reference>
<feature type="transmembrane region" description="Helical" evidence="10">
    <location>
        <begin position="324"/>
        <end position="345"/>
    </location>
</feature>
<comment type="subcellular location">
    <subcellularLocation>
        <location evidence="1">Bacterial flagellum basal body</location>
    </subcellularLocation>
    <subcellularLocation>
        <location evidence="2">Cell membrane</location>
        <topology evidence="2">Multi-pass membrane protein</topology>
    </subcellularLocation>
</comment>
<keyword evidence="7 10" id="KW-0472">Membrane</keyword>
<feature type="region of interest" description="Disordered" evidence="9">
    <location>
        <begin position="364"/>
        <end position="388"/>
    </location>
</feature>
<evidence type="ECO:0000256" key="2">
    <source>
        <dbReference type="ARBA" id="ARBA00004651"/>
    </source>
</evidence>
<feature type="domain" description="Flagellar M-ring C-terminal" evidence="12">
    <location>
        <begin position="134"/>
        <end position="281"/>
    </location>
</feature>
<evidence type="ECO:0000256" key="8">
    <source>
        <dbReference type="ARBA" id="ARBA00023143"/>
    </source>
</evidence>
<proteinExistence type="inferred from homology"/>
<evidence type="ECO:0000313" key="13">
    <source>
        <dbReference type="EMBL" id="EHL76883.1"/>
    </source>
</evidence>
<evidence type="ECO:0000256" key="3">
    <source>
        <dbReference type="ARBA" id="ARBA00007971"/>
    </source>
</evidence>
<comment type="similarity">
    <text evidence="3">Belongs to the FliF family.</text>
</comment>
<dbReference type="GO" id="GO:0003774">
    <property type="term" value="F:cytoskeletal motor activity"/>
    <property type="evidence" value="ECO:0007669"/>
    <property type="project" value="InterPro"/>
</dbReference>
<dbReference type="HOGENOM" id="CLU_028108_2_1_9"/>
<feature type="compositionally biased region" description="Polar residues" evidence="9">
    <location>
        <begin position="186"/>
        <end position="218"/>
    </location>
</feature>
<evidence type="ECO:0000259" key="11">
    <source>
        <dbReference type="Pfam" id="PF01514"/>
    </source>
</evidence>
<keyword evidence="13" id="KW-0969">Cilium</keyword>
<organism evidence="13 14">
    <name type="scientific">Bacillus smithii 7_3_47FAA</name>
    <dbReference type="NCBI Taxonomy" id="665952"/>
    <lineage>
        <taxon>Bacteria</taxon>
        <taxon>Bacillati</taxon>
        <taxon>Bacillota</taxon>
        <taxon>Bacilli</taxon>
        <taxon>Bacillales</taxon>
        <taxon>Bacillaceae</taxon>
        <taxon>Bacillus</taxon>
    </lineage>
</organism>
<feature type="domain" description="Flagellar M-ring N-terminal" evidence="11">
    <location>
        <begin position="1"/>
        <end position="98"/>
    </location>
</feature>
<dbReference type="InterPro" id="IPR043427">
    <property type="entry name" value="YscJ/FliF"/>
</dbReference>
<evidence type="ECO:0000259" key="12">
    <source>
        <dbReference type="Pfam" id="PF08345"/>
    </source>
</evidence>
<dbReference type="GO" id="GO:0005886">
    <property type="term" value="C:plasma membrane"/>
    <property type="evidence" value="ECO:0007669"/>
    <property type="project" value="UniProtKB-SubCell"/>
</dbReference>
<dbReference type="NCBIfam" id="TIGR00206">
    <property type="entry name" value="fliF"/>
    <property type="match status" value="1"/>
</dbReference>
<keyword evidence="13" id="KW-0966">Cell projection</keyword>
<keyword evidence="5 10" id="KW-0812">Transmembrane</keyword>
<dbReference type="InterPro" id="IPR045851">
    <property type="entry name" value="AMP-bd_C_sf"/>
</dbReference>
<keyword evidence="13" id="KW-0282">Flagellum</keyword>
<evidence type="ECO:0000256" key="7">
    <source>
        <dbReference type="ARBA" id="ARBA00023136"/>
    </source>
</evidence>
<keyword evidence="14" id="KW-1185">Reference proteome</keyword>
<keyword evidence="4" id="KW-1003">Cell membrane</keyword>
<dbReference type="Pfam" id="PF08345">
    <property type="entry name" value="YscJ_FliF_C"/>
    <property type="match status" value="1"/>
</dbReference>
<dbReference type="PATRIC" id="fig|665952.3.peg.2391"/>
<name>G9QMR2_9BACI</name>
<dbReference type="Gene3D" id="3.30.300.30">
    <property type="match status" value="1"/>
</dbReference>
<keyword evidence="8" id="KW-0975">Bacterial flagellum</keyword>
<dbReference type="InterPro" id="IPR000067">
    <property type="entry name" value="FlgMring_FliF"/>
</dbReference>
<evidence type="ECO:0000313" key="14">
    <source>
        <dbReference type="Proteomes" id="UP000011747"/>
    </source>
</evidence>
<gene>
    <name evidence="13" type="ORF">HMPREF1015_00829</name>
</gene>
<protein>
    <submittedName>
        <fullName evidence="13">Flagellar M-ring protein FliF</fullName>
    </submittedName>
</protein>
<evidence type="ECO:0000256" key="1">
    <source>
        <dbReference type="ARBA" id="ARBA00004117"/>
    </source>
</evidence>
<dbReference type="AlphaFoldDB" id="G9QMR2"/>
<evidence type="ECO:0000256" key="10">
    <source>
        <dbReference type="SAM" id="Phobius"/>
    </source>
</evidence>
<dbReference type="GO" id="GO:0071973">
    <property type="term" value="P:bacterial-type flagellum-dependent cell motility"/>
    <property type="evidence" value="ECO:0007669"/>
    <property type="project" value="InterPro"/>
</dbReference>
<evidence type="ECO:0000256" key="5">
    <source>
        <dbReference type="ARBA" id="ARBA00022692"/>
    </source>
</evidence>
<dbReference type="PANTHER" id="PTHR30046">
    <property type="entry name" value="FLAGELLAR M-RING PROTEIN"/>
    <property type="match status" value="1"/>
</dbReference>
<dbReference type="EMBL" id="ACWF01000120">
    <property type="protein sequence ID" value="EHL76883.1"/>
    <property type="molecule type" value="Genomic_DNA"/>
</dbReference>
<dbReference type="PANTHER" id="PTHR30046:SF0">
    <property type="entry name" value="FLAGELLAR M-RING PROTEIN"/>
    <property type="match status" value="1"/>
</dbReference>
<dbReference type="Proteomes" id="UP000011747">
    <property type="component" value="Unassembled WGS sequence"/>
</dbReference>
<dbReference type="GO" id="GO:0009431">
    <property type="term" value="C:bacterial-type flagellum basal body, MS ring"/>
    <property type="evidence" value="ECO:0007669"/>
    <property type="project" value="InterPro"/>
</dbReference>
<dbReference type="InterPro" id="IPR013556">
    <property type="entry name" value="Flag_M-ring_C"/>
</dbReference>
<comment type="caution">
    <text evidence="13">The sequence shown here is derived from an EMBL/GenBank/DDBJ whole genome shotgun (WGS) entry which is preliminary data.</text>
</comment>
<accession>G9QMR2</accession>
<dbReference type="Pfam" id="PF01514">
    <property type="entry name" value="YscJ_FliF"/>
    <property type="match status" value="1"/>
</dbReference>
<dbReference type="PRINTS" id="PR01009">
    <property type="entry name" value="FLGMRINGFLIF"/>
</dbReference>
<feature type="region of interest" description="Disordered" evidence="9">
    <location>
        <begin position="186"/>
        <end position="221"/>
    </location>
</feature>
<evidence type="ECO:0000256" key="6">
    <source>
        <dbReference type="ARBA" id="ARBA00022989"/>
    </source>
</evidence>
<evidence type="ECO:0000256" key="9">
    <source>
        <dbReference type="SAM" id="MobiDB-lite"/>
    </source>
</evidence>
<evidence type="ECO:0000256" key="4">
    <source>
        <dbReference type="ARBA" id="ARBA00022475"/>
    </source>
</evidence>
<feature type="compositionally biased region" description="Basic and acidic residues" evidence="9">
    <location>
        <begin position="372"/>
        <end position="388"/>
    </location>
</feature>